<evidence type="ECO:0000256" key="2">
    <source>
        <dbReference type="ARBA" id="ARBA00012438"/>
    </source>
</evidence>
<dbReference type="PROSITE" id="PS50851">
    <property type="entry name" value="CHEW"/>
    <property type="match status" value="1"/>
</dbReference>
<dbReference type="CDD" id="cd16916">
    <property type="entry name" value="HATPase_CheA-like"/>
    <property type="match status" value="1"/>
</dbReference>
<evidence type="ECO:0000313" key="16">
    <source>
        <dbReference type="EMBL" id="AXK81968.1"/>
    </source>
</evidence>
<dbReference type="Gene3D" id="2.30.30.40">
    <property type="entry name" value="SH3 Domains"/>
    <property type="match status" value="1"/>
</dbReference>
<keyword evidence="9" id="KW-0067">ATP-binding</keyword>
<dbReference type="InterPro" id="IPR036641">
    <property type="entry name" value="HPT_dom_sf"/>
</dbReference>
<dbReference type="InterPro" id="IPR036061">
    <property type="entry name" value="CheW-like_dom_sf"/>
</dbReference>
<dbReference type="Pfam" id="PF01627">
    <property type="entry name" value="Hpt"/>
    <property type="match status" value="1"/>
</dbReference>
<evidence type="ECO:0000256" key="12">
    <source>
        <dbReference type="PROSITE-ProRule" id="PRU00110"/>
    </source>
</evidence>
<feature type="domain" description="HPt" evidence="15">
    <location>
        <begin position="1"/>
        <end position="104"/>
    </location>
</feature>
<evidence type="ECO:0000256" key="9">
    <source>
        <dbReference type="ARBA" id="ARBA00022840"/>
    </source>
</evidence>
<dbReference type="SUPFAM" id="SSF55874">
    <property type="entry name" value="ATPase domain of HSP90 chaperone/DNA topoisomerase II/histidine kinase"/>
    <property type="match status" value="1"/>
</dbReference>
<dbReference type="AlphaFoldDB" id="A0A345ZYH1"/>
<dbReference type="SUPFAM" id="SSF47384">
    <property type="entry name" value="Homodimeric domain of signal transducing histidine kinase"/>
    <property type="match status" value="1"/>
</dbReference>
<dbReference type="CDD" id="cd00088">
    <property type="entry name" value="HPT"/>
    <property type="match status" value="1"/>
</dbReference>
<dbReference type="Pfam" id="PF02895">
    <property type="entry name" value="H-kinase_dim"/>
    <property type="match status" value="1"/>
</dbReference>
<dbReference type="CDD" id="cd00731">
    <property type="entry name" value="CheA_reg"/>
    <property type="match status" value="1"/>
</dbReference>
<comment type="function">
    <text evidence="11">Involved in the transmission of sensory signals from the chemoreceptors to the flagellar motors. CheA is autophosphorylated; it can transfer its phosphate group to either CheB or CheY.</text>
</comment>
<dbReference type="EMBL" id="CP031417">
    <property type="protein sequence ID" value="AXK81968.1"/>
    <property type="molecule type" value="Genomic_DNA"/>
</dbReference>
<comment type="catalytic activity">
    <reaction evidence="1">
        <text>ATP + protein L-histidine = ADP + protein N-phospho-L-histidine.</text>
        <dbReference type="EC" id="2.7.13.3"/>
    </reaction>
</comment>
<name>A0A345ZYH1_9HYPH</name>
<dbReference type="SUPFAM" id="SSF50341">
    <property type="entry name" value="CheW-like"/>
    <property type="match status" value="1"/>
</dbReference>
<dbReference type="OrthoDB" id="9803176at2"/>
<dbReference type="KEGG" id="ptaw:DW352_16400"/>
<evidence type="ECO:0000259" key="14">
    <source>
        <dbReference type="PROSITE" id="PS50851"/>
    </source>
</evidence>
<dbReference type="SMART" id="SM00073">
    <property type="entry name" value="HPT"/>
    <property type="match status" value="1"/>
</dbReference>
<feature type="domain" description="CheW-like" evidence="14">
    <location>
        <begin position="566"/>
        <end position="702"/>
    </location>
</feature>
<gene>
    <name evidence="16" type="ORF">DW352_16400</name>
</gene>
<dbReference type="Pfam" id="PF01584">
    <property type="entry name" value="CheW"/>
    <property type="match status" value="1"/>
</dbReference>
<dbReference type="SMART" id="SM00387">
    <property type="entry name" value="HATPase_c"/>
    <property type="match status" value="1"/>
</dbReference>
<evidence type="ECO:0000259" key="15">
    <source>
        <dbReference type="PROSITE" id="PS50894"/>
    </source>
</evidence>
<dbReference type="Gene3D" id="3.30.565.10">
    <property type="entry name" value="Histidine kinase-like ATPase, C-terminal domain"/>
    <property type="match status" value="1"/>
</dbReference>
<evidence type="ECO:0000256" key="3">
    <source>
        <dbReference type="ARBA" id="ARBA00021495"/>
    </source>
</evidence>
<keyword evidence="5 12" id="KW-0597">Phosphoprotein</keyword>
<reference evidence="16 17" key="1">
    <citation type="submission" date="2018-07" db="EMBL/GenBank/DDBJ databases">
        <authorList>
            <person name="Quirk P.G."/>
            <person name="Krulwich T.A."/>
        </authorList>
    </citation>
    <scope>NUCLEOTIDE SEQUENCE [LARGE SCALE GENOMIC DNA]</scope>
    <source>
        <strain evidence="16 17">CC-BB4</strain>
    </source>
</reference>
<dbReference type="RefSeq" id="WP_115692347.1">
    <property type="nucleotide sequence ID" value="NZ_CP031417.1"/>
</dbReference>
<dbReference type="Gene3D" id="1.20.120.160">
    <property type="entry name" value="HPT domain"/>
    <property type="match status" value="1"/>
</dbReference>
<evidence type="ECO:0000256" key="6">
    <source>
        <dbReference type="ARBA" id="ARBA00022679"/>
    </source>
</evidence>
<dbReference type="PROSITE" id="PS50109">
    <property type="entry name" value="HIS_KIN"/>
    <property type="match status" value="1"/>
</dbReference>
<evidence type="ECO:0000259" key="13">
    <source>
        <dbReference type="PROSITE" id="PS50109"/>
    </source>
</evidence>
<keyword evidence="7" id="KW-0547">Nucleotide-binding</keyword>
<dbReference type="GO" id="GO:0005524">
    <property type="term" value="F:ATP binding"/>
    <property type="evidence" value="ECO:0007669"/>
    <property type="project" value="UniProtKB-KW"/>
</dbReference>
<keyword evidence="10" id="KW-0902">Two-component regulatory system</keyword>
<keyword evidence="17" id="KW-1185">Reference proteome</keyword>
<dbReference type="FunFam" id="3.30.565.10:FF:000016">
    <property type="entry name" value="Chemotaxis protein CheA, putative"/>
    <property type="match status" value="1"/>
</dbReference>
<dbReference type="SMART" id="SM00260">
    <property type="entry name" value="CheW"/>
    <property type="match status" value="1"/>
</dbReference>
<keyword evidence="6" id="KW-0808">Transferase</keyword>
<dbReference type="PANTHER" id="PTHR43395:SF10">
    <property type="entry name" value="CHEMOTAXIS PROTEIN CHEA"/>
    <property type="match status" value="1"/>
</dbReference>
<dbReference type="InterPro" id="IPR003594">
    <property type="entry name" value="HATPase_dom"/>
</dbReference>
<dbReference type="PANTHER" id="PTHR43395">
    <property type="entry name" value="SENSOR HISTIDINE KINASE CHEA"/>
    <property type="match status" value="1"/>
</dbReference>
<evidence type="ECO:0000256" key="10">
    <source>
        <dbReference type="ARBA" id="ARBA00023012"/>
    </source>
</evidence>
<dbReference type="InterPro" id="IPR005467">
    <property type="entry name" value="His_kinase_dom"/>
</dbReference>
<dbReference type="PROSITE" id="PS50894">
    <property type="entry name" value="HPT"/>
    <property type="match status" value="1"/>
</dbReference>
<dbReference type="GO" id="GO:0005737">
    <property type="term" value="C:cytoplasm"/>
    <property type="evidence" value="ECO:0007669"/>
    <property type="project" value="InterPro"/>
</dbReference>
<keyword evidence="8" id="KW-0418">Kinase</keyword>
<evidence type="ECO:0000256" key="8">
    <source>
        <dbReference type="ARBA" id="ARBA00022777"/>
    </source>
</evidence>
<dbReference type="SUPFAM" id="SSF47226">
    <property type="entry name" value="Histidine-containing phosphotransfer domain, HPT domain"/>
    <property type="match status" value="1"/>
</dbReference>
<evidence type="ECO:0000256" key="5">
    <source>
        <dbReference type="ARBA" id="ARBA00022553"/>
    </source>
</evidence>
<dbReference type="PRINTS" id="PR00344">
    <property type="entry name" value="BCTRLSENSOR"/>
</dbReference>
<protein>
    <recommendedName>
        <fullName evidence="3">Chemotaxis protein CheA</fullName>
        <ecNumber evidence="2">2.7.13.3</ecNumber>
    </recommendedName>
</protein>
<evidence type="ECO:0000256" key="4">
    <source>
        <dbReference type="ARBA" id="ARBA00022500"/>
    </source>
</evidence>
<dbReference type="GO" id="GO:0000155">
    <property type="term" value="F:phosphorelay sensor kinase activity"/>
    <property type="evidence" value="ECO:0007669"/>
    <property type="project" value="InterPro"/>
</dbReference>
<dbReference type="InterPro" id="IPR037006">
    <property type="entry name" value="CheA-like_homodim_sf"/>
</dbReference>
<dbReference type="Pfam" id="PF02518">
    <property type="entry name" value="HATPase_c"/>
    <property type="match status" value="1"/>
</dbReference>
<sequence>MTTLDQLKNTFFDECSEALQQIEGGLTDIRQGNGSDDTINAVFRSVHSVKGGAGIFGFDSLVGFAHVFETVLDAMRDGTLAPSPDIVDVLLPANDVLTDLISMSRAGEAIPADYGHESRAALERLLGKTEGDDHDGGDPAPADFEGLDFMPVMADQMDDVAGGPADGKQTYRIAFQPQPEMLRRGSEPLSIIRELQKLGTLTLTAETGKIPPLNEIEHDRPYVTWTGTLVTEASREQIEEIFEFVAECEVEIALDQPVAPEPAPMPVAFTAPPAAEPPVASLPVHQAPSVAPVAPTPSIEPAEATARPAAQKAAATTMRVEVEKIDRVVNMVGELVIAQAMLGQIVHNLPEDTSSRLTQILDEVIHHTRELKDSVMSMRAQAIGAVFQRMPRLVRELATKTGKKVQLEMHGENTEVDRSIIERLGDPLTHIIRNSIDHGIESPAARAAAGKNEEGTICLSAEHRGGRIVVEVRDDGGGIDPDRVLKKAREKGLVSPDAVLTEDEINNLIFMPGFSTAETISDISGRGVGMDVVRRNIQDVGGRITIKSERGRGMTLQLALPLTLAVMDGMVIKVSHETYVLPMSAIVECLRPSRSDIHNLVGGRGLLQLRGNLVPVVHLSDLLDMGVDNSESDERVVIIADAGDGTRLGIIVDELLGHQQVVVKSMEESYGAVPGVAGATILGNGRVALILDVEKLSELAVTQSYSFTGGRSRASEPALVS</sequence>
<keyword evidence="4" id="KW-0145">Chemotaxis</keyword>
<dbReference type="InterPro" id="IPR036097">
    <property type="entry name" value="HisK_dim/P_sf"/>
</dbReference>
<feature type="modified residue" description="Phosphohistidine" evidence="12">
    <location>
        <position position="47"/>
    </location>
</feature>
<dbReference type="SMART" id="SM01231">
    <property type="entry name" value="H-kinase_dim"/>
    <property type="match status" value="1"/>
</dbReference>
<accession>A0A345ZYH1</accession>
<dbReference type="InterPro" id="IPR008207">
    <property type="entry name" value="Sig_transdc_His_kin_Hpt_dom"/>
</dbReference>
<feature type="domain" description="Histidine kinase" evidence="13">
    <location>
        <begin position="313"/>
        <end position="564"/>
    </location>
</feature>
<dbReference type="Gene3D" id="1.10.287.560">
    <property type="entry name" value="Histidine kinase CheA-like, homodimeric domain"/>
    <property type="match status" value="1"/>
</dbReference>
<dbReference type="InterPro" id="IPR004358">
    <property type="entry name" value="Sig_transdc_His_kin-like_C"/>
</dbReference>
<dbReference type="EC" id="2.7.13.3" evidence="2"/>
<dbReference type="InterPro" id="IPR002545">
    <property type="entry name" value="CheW-lke_dom"/>
</dbReference>
<evidence type="ECO:0000256" key="7">
    <source>
        <dbReference type="ARBA" id="ARBA00022741"/>
    </source>
</evidence>
<organism evidence="16 17">
    <name type="scientific">Pseudolabrys taiwanensis</name>
    <dbReference type="NCBI Taxonomy" id="331696"/>
    <lineage>
        <taxon>Bacteria</taxon>
        <taxon>Pseudomonadati</taxon>
        <taxon>Pseudomonadota</taxon>
        <taxon>Alphaproteobacteria</taxon>
        <taxon>Hyphomicrobiales</taxon>
        <taxon>Xanthobacteraceae</taxon>
        <taxon>Pseudolabrys</taxon>
    </lineage>
</organism>
<dbReference type="InterPro" id="IPR004105">
    <property type="entry name" value="CheA-like_dim"/>
</dbReference>
<evidence type="ECO:0000256" key="1">
    <source>
        <dbReference type="ARBA" id="ARBA00000085"/>
    </source>
</evidence>
<dbReference type="InterPro" id="IPR051315">
    <property type="entry name" value="Bact_Chemotaxis_CheA"/>
</dbReference>
<evidence type="ECO:0000313" key="17">
    <source>
        <dbReference type="Proteomes" id="UP000254889"/>
    </source>
</evidence>
<evidence type="ECO:0000256" key="11">
    <source>
        <dbReference type="ARBA" id="ARBA00035100"/>
    </source>
</evidence>
<dbReference type="Proteomes" id="UP000254889">
    <property type="component" value="Chromosome"/>
</dbReference>
<dbReference type="InterPro" id="IPR036890">
    <property type="entry name" value="HATPase_C_sf"/>
</dbReference>
<dbReference type="GO" id="GO:0006935">
    <property type="term" value="P:chemotaxis"/>
    <property type="evidence" value="ECO:0007669"/>
    <property type="project" value="UniProtKB-KW"/>
</dbReference>
<proteinExistence type="predicted"/>